<dbReference type="EMBL" id="CABPRJ010001943">
    <property type="protein sequence ID" value="VVC42255.1"/>
    <property type="molecule type" value="Genomic_DNA"/>
</dbReference>
<name>A0A5E4NER9_9HEMI</name>
<sequence>MIHRNVSLLGLKLAANAFKALVNPHRNMEVVKDKIVHDLPMMVFTMSFLEFSLELWMMMVNRSCDERY</sequence>
<proteinExistence type="predicted"/>
<protein>
    <submittedName>
        <fullName evidence="1">Uncharacterized protein</fullName>
    </submittedName>
</protein>
<evidence type="ECO:0000313" key="1">
    <source>
        <dbReference type="EMBL" id="VVC42255.1"/>
    </source>
</evidence>
<dbReference type="Proteomes" id="UP000325440">
    <property type="component" value="Unassembled WGS sequence"/>
</dbReference>
<dbReference type="OrthoDB" id="10609251at2759"/>
<dbReference type="AlphaFoldDB" id="A0A5E4NER9"/>
<keyword evidence="2" id="KW-1185">Reference proteome</keyword>
<gene>
    <name evidence="1" type="ORF">CINCED_3A018860</name>
</gene>
<organism evidence="1 2">
    <name type="scientific">Cinara cedri</name>
    <dbReference type="NCBI Taxonomy" id="506608"/>
    <lineage>
        <taxon>Eukaryota</taxon>
        <taxon>Metazoa</taxon>
        <taxon>Ecdysozoa</taxon>
        <taxon>Arthropoda</taxon>
        <taxon>Hexapoda</taxon>
        <taxon>Insecta</taxon>
        <taxon>Pterygota</taxon>
        <taxon>Neoptera</taxon>
        <taxon>Paraneoptera</taxon>
        <taxon>Hemiptera</taxon>
        <taxon>Sternorrhyncha</taxon>
        <taxon>Aphidomorpha</taxon>
        <taxon>Aphidoidea</taxon>
        <taxon>Aphididae</taxon>
        <taxon>Lachninae</taxon>
        <taxon>Cinara</taxon>
    </lineage>
</organism>
<accession>A0A5E4NER9</accession>
<reference evidence="1 2" key="1">
    <citation type="submission" date="2019-08" db="EMBL/GenBank/DDBJ databases">
        <authorList>
            <person name="Alioto T."/>
            <person name="Alioto T."/>
            <person name="Gomez Garrido J."/>
        </authorList>
    </citation>
    <scope>NUCLEOTIDE SEQUENCE [LARGE SCALE GENOMIC DNA]</scope>
</reference>
<evidence type="ECO:0000313" key="2">
    <source>
        <dbReference type="Proteomes" id="UP000325440"/>
    </source>
</evidence>